<evidence type="ECO:0000256" key="3">
    <source>
        <dbReference type="ARBA" id="ARBA00022741"/>
    </source>
</evidence>
<evidence type="ECO:0000313" key="12">
    <source>
        <dbReference type="EMBL" id="GGT51744.1"/>
    </source>
</evidence>
<reference evidence="12" key="2">
    <citation type="submission" date="2020-09" db="EMBL/GenBank/DDBJ databases">
        <authorList>
            <person name="Sun Q."/>
            <person name="Ohkuma M."/>
        </authorList>
    </citation>
    <scope>NUCLEOTIDE SEQUENCE</scope>
    <source>
        <strain evidence="12">JCM 4125</strain>
    </source>
</reference>
<dbReference type="AlphaFoldDB" id="A0A918HBX0"/>
<dbReference type="SUPFAM" id="SSF51984">
    <property type="entry name" value="MurCD N-terminal domain"/>
    <property type="match status" value="1"/>
</dbReference>
<feature type="domain" description="Mur ligase C-terminal" evidence="10">
    <location>
        <begin position="336"/>
        <end position="463"/>
    </location>
</feature>
<gene>
    <name evidence="12" type="primary">murC</name>
    <name evidence="12" type="ORF">GCM10010226_31140</name>
</gene>
<dbReference type="Gene3D" id="3.40.50.720">
    <property type="entry name" value="NAD(P)-binding Rossmann-like Domain"/>
    <property type="match status" value="1"/>
</dbReference>
<dbReference type="EMBL" id="BMSA01000007">
    <property type="protein sequence ID" value="GGT51744.1"/>
    <property type="molecule type" value="Genomic_DNA"/>
</dbReference>
<dbReference type="Proteomes" id="UP000646776">
    <property type="component" value="Unassembled WGS sequence"/>
</dbReference>
<dbReference type="Pfam" id="PF02875">
    <property type="entry name" value="Mur_ligase_C"/>
    <property type="match status" value="1"/>
</dbReference>
<dbReference type="Gene3D" id="3.90.190.20">
    <property type="entry name" value="Mur ligase, C-terminal domain"/>
    <property type="match status" value="1"/>
</dbReference>
<dbReference type="GO" id="GO:0008360">
    <property type="term" value="P:regulation of cell shape"/>
    <property type="evidence" value="ECO:0007669"/>
    <property type="project" value="UniProtKB-KW"/>
</dbReference>
<protein>
    <submittedName>
        <fullName evidence="12">UDP-N-acetylmuramate--L-alanine ligase</fullName>
    </submittedName>
</protein>
<sequence>MVETAVPRITEDVPADRSVDLSRAHFIGIGGNGMLPVARVCAERGFTVSGSDNRTSERLKELARLGASVHTGHAAEHVPEDATAVVFTHAVAQNNSEILRARRLGIPVMHRSTALNSLMATHTAPIAVMGTHGKSSTSGMLAFALARMGQSPSYAIGADLGTPGSGGHASGANGVFVAEVDESDRTHIGMAMRVAVITNIGYDHPENYSEEGDHVNAYEECVRAGLHEDGTLVLDADSSGARELAARLALAGDGPRVVTFGRASSADWRLVDVASDGGRSTAVLRGPGGQEFDLVLLVPGAHQLHNAAAVIATLDALGQDCDQGVQQLLCFDGVQRRMTQAGEAAGVRAYDSYAHHPDEVSADLAAARSLVGPGGRVITVFQPSCQSRLDTFDAGFAKALAGCDEVVLTDSVRGVTPAALRILAARINQAGGSARHQVPDRAEAAGRAAQMARPGDVVLLMGPGDIVGSGQILRAALGELVSVAA</sequence>
<keyword evidence="1 12" id="KW-0436">Ligase</keyword>
<evidence type="ECO:0000259" key="9">
    <source>
        <dbReference type="Pfam" id="PF01225"/>
    </source>
</evidence>
<evidence type="ECO:0000256" key="7">
    <source>
        <dbReference type="ARBA" id="ARBA00023306"/>
    </source>
</evidence>
<dbReference type="InterPro" id="IPR000713">
    <property type="entry name" value="Mur_ligase_N"/>
</dbReference>
<dbReference type="SUPFAM" id="SSF53623">
    <property type="entry name" value="MurD-like peptide ligases, catalytic domain"/>
    <property type="match status" value="1"/>
</dbReference>
<keyword evidence="3" id="KW-0547">Nucleotide-binding</keyword>
<accession>A0A918HBX0</accession>
<dbReference type="PANTHER" id="PTHR43445">
    <property type="entry name" value="UDP-N-ACETYLMURAMATE--L-ALANINE LIGASE-RELATED"/>
    <property type="match status" value="1"/>
</dbReference>
<evidence type="ECO:0000256" key="2">
    <source>
        <dbReference type="ARBA" id="ARBA00022618"/>
    </source>
</evidence>
<evidence type="ECO:0000256" key="8">
    <source>
        <dbReference type="ARBA" id="ARBA00023316"/>
    </source>
</evidence>
<dbReference type="InterPro" id="IPR004101">
    <property type="entry name" value="Mur_ligase_C"/>
</dbReference>
<feature type="domain" description="Mur ligase N-terminal catalytic" evidence="9">
    <location>
        <begin position="24"/>
        <end position="122"/>
    </location>
</feature>
<dbReference type="GO" id="GO:0005524">
    <property type="term" value="F:ATP binding"/>
    <property type="evidence" value="ECO:0007669"/>
    <property type="project" value="UniProtKB-KW"/>
</dbReference>
<dbReference type="PANTHER" id="PTHR43445:SF3">
    <property type="entry name" value="UDP-N-ACETYLMURAMATE--L-ALANINE LIGASE"/>
    <property type="match status" value="1"/>
</dbReference>
<dbReference type="GO" id="GO:0071555">
    <property type="term" value="P:cell wall organization"/>
    <property type="evidence" value="ECO:0007669"/>
    <property type="project" value="UniProtKB-KW"/>
</dbReference>
<evidence type="ECO:0000256" key="4">
    <source>
        <dbReference type="ARBA" id="ARBA00022840"/>
    </source>
</evidence>
<keyword evidence="2" id="KW-0132">Cell division</keyword>
<keyword evidence="13" id="KW-1185">Reference proteome</keyword>
<dbReference type="SUPFAM" id="SSF53244">
    <property type="entry name" value="MurD-like peptide ligases, peptide-binding domain"/>
    <property type="match status" value="1"/>
</dbReference>
<keyword evidence="8" id="KW-0961">Cell wall biogenesis/degradation</keyword>
<comment type="caution">
    <text evidence="12">The sequence shown here is derived from an EMBL/GenBank/DDBJ whole genome shotgun (WGS) entry which is preliminary data.</text>
</comment>
<name>A0A918HBX0_9ACTN</name>
<organism evidence="12 13">
    <name type="scientific">Streptomyces phaeofaciens</name>
    <dbReference type="NCBI Taxonomy" id="68254"/>
    <lineage>
        <taxon>Bacteria</taxon>
        <taxon>Bacillati</taxon>
        <taxon>Actinomycetota</taxon>
        <taxon>Actinomycetes</taxon>
        <taxon>Kitasatosporales</taxon>
        <taxon>Streptomycetaceae</taxon>
        <taxon>Streptomyces</taxon>
    </lineage>
</organism>
<dbReference type="Gene3D" id="3.40.1190.10">
    <property type="entry name" value="Mur-like, catalytic domain"/>
    <property type="match status" value="1"/>
</dbReference>
<keyword evidence="7" id="KW-0131">Cell cycle</keyword>
<evidence type="ECO:0000313" key="13">
    <source>
        <dbReference type="Proteomes" id="UP000646776"/>
    </source>
</evidence>
<dbReference type="Pfam" id="PF01225">
    <property type="entry name" value="Mur_ligase"/>
    <property type="match status" value="1"/>
</dbReference>
<evidence type="ECO:0000259" key="11">
    <source>
        <dbReference type="Pfam" id="PF08245"/>
    </source>
</evidence>
<dbReference type="GO" id="GO:0016881">
    <property type="term" value="F:acid-amino acid ligase activity"/>
    <property type="evidence" value="ECO:0007669"/>
    <property type="project" value="InterPro"/>
</dbReference>
<dbReference type="InterPro" id="IPR036615">
    <property type="entry name" value="Mur_ligase_C_dom_sf"/>
</dbReference>
<evidence type="ECO:0000256" key="6">
    <source>
        <dbReference type="ARBA" id="ARBA00022984"/>
    </source>
</evidence>
<evidence type="ECO:0000256" key="5">
    <source>
        <dbReference type="ARBA" id="ARBA00022960"/>
    </source>
</evidence>
<dbReference type="RefSeq" id="WP_189711838.1">
    <property type="nucleotide sequence ID" value="NZ_BMSA01000007.1"/>
</dbReference>
<keyword evidence="6" id="KW-0573">Peptidoglycan synthesis</keyword>
<keyword evidence="5" id="KW-0133">Cell shape</keyword>
<dbReference type="GO" id="GO:0051301">
    <property type="term" value="P:cell division"/>
    <property type="evidence" value="ECO:0007669"/>
    <property type="project" value="UniProtKB-KW"/>
</dbReference>
<dbReference type="InterPro" id="IPR013221">
    <property type="entry name" value="Mur_ligase_cen"/>
</dbReference>
<reference evidence="12" key="1">
    <citation type="journal article" date="2014" name="Int. J. Syst. Evol. Microbiol.">
        <title>Complete genome sequence of Corynebacterium casei LMG S-19264T (=DSM 44701T), isolated from a smear-ripened cheese.</title>
        <authorList>
            <consortium name="US DOE Joint Genome Institute (JGI-PGF)"/>
            <person name="Walter F."/>
            <person name="Albersmeier A."/>
            <person name="Kalinowski J."/>
            <person name="Ruckert C."/>
        </authorList>
    </citation>
    <scope>NUCLEOTIDE SEQUENCE</scope>
    <source>
        <strain evidence="12">JCM 4125</strain>
    </source>
</reference>
<evidence type="ECO:0000259" key="10">
    <source>
        <dbReference type="Pfam" id="PF02875"/>
    </source>
</evidence>
<dbReference type="InterPro" id="IPR050061">
    <property type="entry name" value="MurCDEF_pg_biosynth"/>
</dbReference>
<dbReference type="Pfam" id="PF08245">
    <property type="entry name" value="Mur_ligase_M"/>
    <property type="match status" value="1"/>
</dbReference>
<feature type="domain" description="Mur ligase central" evidence="11">
    <location>
        <begin position="129"/>
        <end position="313"/>
    </location>
</feature>
<proteinExistence type="predicted"/>
<keyword evidence="4" id="KW-0067">ATP-binding</keyword>
<dbReference type="GO" id="GO:0009252">
    <property type="term" value="P:peptidoglycan biosynthetic process"/>
    <property type="evidence" value="ECO:0007669"/>
    <property type="project" value="UniProtKB-KW"/>
</dbReference>
<evidence type="ECO:0000256" key="1">
    <source>
        <dbReference type="ARBA" id="ARBA00022598"/>
    </source>
</evidence>
<dbReference type="InterPro" id="IPR036565">
    <property type="entry name" value="Mur-like_cat_sf"/>
</dbReference>